<dbReference type="Proteomes" id="UP000820818">
    <property type="component" value="Linkage Group LG7"/>
</dbReference>
<organism evidence="2 3">
    <name type="scientific">Daphnia sinensis</name>
    <dbReference type="NCBI Taxonomy" id="1820382"/>
    <lineage>
        <taxon>Eukaryota</taxon>
        <taxon>Metazoa</taxon>
        <taxon>Ecdysozoa</taxon>
        <taxon>Arthropoda</taxon>
        <taxon>Crustacea</taxon>
        <taxon>Branchiopoda</taxon>
        <taxon>Diplostraca</taxon>
        <taxon>Cladocera</taxon>
        <taxon>Anomopoda</taxon>
        <taxon>Daphniidae</taxon>
        <taxon>Daphnia</taxon>
        <taxon>Daphnia similis group</taxon>
    </lineage>
</organism>
<keyword evidence="1" id="KW-1133">Transmembrane helix</keyword>
<keyword evidence="1" id="KW-0472">Membrane</keyword>
<name>A0AAD5L531_9CRUS</name>
<dbReference type="EMBL" id="WJBH02000007">
    <property type="protein sequence ID" value="KAI9555440.1"/>
    <property type="molecule type" value="Genomic_DNA"/>
</dbReference>
<gene>
    <name evidence="2" type="ORF">GHT06_017955</name>
</gene>
<dbReference type="AlphaFoldDB" id="A0AAD5L531"/>
<feature type="transmembrane region" description="Helical" evidence="1">
    <location>
        <begin position="34"/>
        <end position="55"/>
    </location>
</feature>
<comment type="caution">
    <text evidence="2">The sequence shown here is derived from an EMBL/GenBank/DDBJ whole genome shotgun (WGS) entry which is preliminary data.</text>
</comment>
<accession>A0AAD5L531</accession>
<keyword evidence="3" id="KW-1185">Reference proteome</keyword>
<proteinExistence type="predicted"/>
<reference evidence="2 3" key="1">
    <citation type="submission" date="2022-05" db="EMBL/GenBank/DDBJ databases">
        <title>A multi-omics perspective on studying reproductive biology in Daphnia sinensis.</title>
        <authorList>
            <person name="Jia J."/>
        </authorList>
    </citation>
    <scope>NUCLEOTIDE SEQUENCE [LARGE SCALE GENOMIC DNA]</scope>
    <source>
        <strain evidence="2 3">WSL</strain>
    </source>
</reference>
<evidence type="ECO:0000313" key="3">
    <source>
        <dbReference type="Proteomes" id="UP000820818"/>
    </source>
</evidence>
<evidence type="ECO:0000313" key="2">
    <source>
        <dbReference type="EMBL" id="KAI9555440.1"/>
    </source>
</evidence>
<evidence type="ECO:0000256" key="1">
    <source>
        <dbReference type="SAM" id="Phobius"/>
    </source>
</evidence>
<protein>
    <submittedName>
        <fullName evidence="2">Uncharacterized protein</fullName>
    </submittedName>
</protein>
<keyword evidence="1" id="KW-0812">Transmembrane</keyword>
<sequence length="57" mass="6359">MIEPGGNSEILLHLHGYHACHFVLSHRPTLPFRIAGATLYALWSCTLVISTVIYLPQ</sequence>